<feature type="domain" description="C2H2-type" evidence="20">
    <location>
        <begin position="225"/>
        <end position="254"/>
    </location>
</feature>
<reference evidence="21" key="3">
    <citation type="submission" date="2025-09" db="UniProtKB">
        <authorList>
            <consortium name="Ensembl"/>
        </authorList>
    </citation>
    <scope>IDENTIFICATION</scope>
</reference>
<dbReference type="Ensembl" id="ENSSSUT00005002267.1">
    <property type="protein sequence ID" value="ENSSSUP00005001952.1"/>
    <property type="gene ID" value="ENSSSUG00005001276.1"/>
</dbReference>
<keyword evidence="5" id="KW-0479">Metal-binding</keyword>
<dbReference type="Pfam" id="PF00169">
    <property type="entry name" value="PH"/>
    <property type="match status" value="1"/>
</dbReference>
<comment type="subcellular location">
    <subcellularLocation>
        <location evidence="2">Nucleus</location>
    </subcellularLocation>
</comment>
<dbReference type="SUPFAM" id="SSF57667">
    <property type="entry name" value="beta-beta-alpha zinc fingers"/>
    <property type="match status" value="4"/>
</dbReference>
<evidence type="ECO:0000256" key="11">
    <source>
        <dbReference type="ARBA" id="ARBA00023125"/>
    </source>
</evidence>
<evidence type="ECO:0000259" key="20">
    <source>
        <dbReference type="PROSITE" id="PS50157"/>
    </source>
</evidence>
<comment type="function">
    <text evidence="1">May be involved in transcriptional regulation.</text>
</comment>
<evidence type="ECO:0000256" key="9">
    <source>
        <dbReference type="ARBA" id="ARBA00022843"/>
    </source>
</evidence>
<feature type="region of interest" description="Disordered" evidence="18">
    <location>
        <begin position="822"/>
        <end position="845"/>
    </location>
</feature>
<dbReference type="GO" id="GO:0003677">
    <property type="term" value="F:DNA binding"/>
    <property type="evidence" value="ECO:0007669"/>
    <property type="project" value="UniProtKB-KW"/>
</dbReference>
<dbReference type="InterPro" id="IPR001849">
    <property type="entry name" value="PH_domain"/>
</dbReference>
<dbReference type="Pfam" id="PF25530">
    <property type="entry name" value="EF-hand_SWAP70_N"/>
    <property type="match status" value="1"/>
</dbReference>
<dbReference type="FunFam" id="3.30.160.60:FF:000072">
    <property type="entry name" value="zinc finger protein 143 isoform X1"/>
    <property type="match status" value="1"/>
</dbReference>
<keyword evidence="8" id="KW-0862">Zinc</keyword>
<evidence type="ECO:0000313" key="21">
    <source>
        <dbReference type="Ensembl" id="ENSSSUP00005001952.1"/>
    </source>
</evidence>
<dbReference type="Gene3D" id="3.30.160.60">
    <property type="entry name" value="Classic Zinc Finger"/>
    <property type="match status" value="7"/>
</dbReference>
<feature type="compositionally biased region" description="Polar residues" evidence="18">
    <location>
        <begin position="1039"/>
        <end position="1051"/>
    </location>
</feature>
<keyword evidence="11" id="KW-0238">DNA-binding</keyword>
<feature type="compositionally biased region" description="Low complexity" evidence="18">
    <location>
        <begin position="1003"/>
        <end position="1016"/>
    </location>
</feature>
<organism evidence="21 22">
    <name type="scientific">Suricata suricatta</name>
    <name type="common">Meerkat</name>
    <dbReference type="NCBI Taxonomy" id="37032"/>
    <lineage>
        <taxon>Eukaryota</taxon>
        <taxon>Metazoa</taxon>
        <taxon>Chordata</taxon>
        <taxon>Craniata</taxon>
        <taxon>Vertebrata</taxon>
        <taxon>Euteleostomi</taxon>
        <taxon>Mammalia</taxon>
        <taxon>Eutheria</taxon>
        <taxon>Laurasiatheria</taxon>
        <taxon>Carnivora</taxon>
        <taxon>Feliformia</taxon>
        <taxon>Herpestidae</taxon>
        <taxon>Suricata</taxon>
    </lineage>
</organism>
<dbReference type="InterPro" id="IPR013087">
    <property type="entry name" value="Znf_C2H2_type"/>
</dbReference>
<keyword evidence="7 17" id="KW-0863">Zinc-finger</keyword>
<dbReference type="Gene3D" id="2.30.29.30">
    <property type="entry name" value="Pleckstrin-homology domain (PH domain)/Phosphotyrosine-binding domain (PTB)"/>
    <property type="match status" value="1"/>
</dbReference>
<dbReference type="FunFam" id="2.30.29.30:FF:000172">
    <property type="entry name" value="differentially expressed in FDCP 6 homolog"/>
    <property type="match status" value="1"/>
</dbReference>
<feature type="compositionally biased region" description="Basic and acidic residues" evidence="18">
    <location>
        <begin position="1126"/>
        <end position="1136"/>
    </location>
</feature>
<keyword evidence="4" id="KW-1017">Isopeptide bond</keyword>
<feature type="domain" description="C2H2-type" evidence="20">
    <location>
        <begin position="195"/>
        <end position="224"/>
    </location>
</feature>
<keyword evidence="6" id="KW-0677">Repeat</keyword>
<feature type="compositionally biased region" description="Basic and acidic residues" evidence="18">
    <location>
        <begin position="1017"/>
        <end position="1027"/>
    </location>
</feature>
<feature type="domain" description="PH" evidence="19">
    <location>
        <begin position="720"/>
        <end position="816"/>
    </location>
</feature>
<dbReference type="SMART" id="SM00233">
    <property type="entry name" value="PH"/>
    <property type="match status" value="1"/>
</dbReference>
<dbReference type="InterPro" id="IPR036236">
    <property type="entry name" value="Znf_C2H2_sf"/>
</dbReference>
<dbReference type="InterPro" id="IPR057837">
    <property type="entry name" value="PH_SWAP70"/>
</dbReference>
<dbReference type="FunFam" id="3.30.160.60:FF:000125">
    <property type="entry name" value="Putative zinc finger protein 143"/>
    <property type="match status" value="3"/>
</dbReference>
<dbReference type="InterPro" id="IPR057836">
    <property type="entry name" value="EF-hand_SWAP70_N"/>
</dbReference>
<dbReference type="PANTHER" id="PTHR14383:SF2">
    <property type="entry name" value="DIFFERENTIALLY EXPRESSED IN FDCP 6 HOMOLOG"/>
    <property type="match status" value="1"/>
</dbReference>
<evidence type="ECO:0000256" key="5">
    <source>
        <dbReference type="ARBA" id="ARBA00022723"/>
    </source>
</evidence>
<evidence type="ECO:0000256" key="13">
    <source>
        <dbReference type="ARBA" id="ARBA00023242"/>
    </source>
</evidence>
<feature type="region of interest" description="Disordered" evidence="18">
    <location>
        <begin position="998"/>
        <end position="1136"/>
    </location>
</feature>
<dbReference type="PROSITE" id="PS50003">
    <property type="entry name" value="PH_DOMAIN"/>
    <property type="match status" value="1"/>
</dbReference>
<accession>A0A673SN61</accession>
<keyword evidence="13" id="KW-0539">Nucleus</keyword>
<evidence type="ECO:0000256" key="18">
    <source>
        <dbReference type="SAM" id="MobiDB-lite"/>
    </source>
</evidence>
<evidence type="ECO:0000313" key="22">
    <source>
        <dbReference type="Proteomes" id="UP000472268"/>
    </source>
</evidence>
<dbReference type="GO" id="GO:0005737">
    <property type="term" value="C:cytoplasm"/>
    <property type="evidence" value="ECO:0007669"/>
    <property type="project" value="TreeGrafter"/>
</dbReference>
<dbReference type="SMART" id="SM00355">
    <property type="entry name" value="ZnF_C2H2"/>
    <property type="match status" value="7"/>
</dbReference>
<feature type="domain" description="C2H2-type" evidence="20">
    <location>
        <begin position="315"/>
        <end position="344"/>
    </location>
</feature>
<evidence type="ECO:0000256" key="6">
    <source>
        <dbReference type="ARBA" id="ARBA00022737"/>
    </source>
</evidence>
<keyword evidence="10" id="KW-0805">Transcription regulation</keyword>
<evidence type="ECO:0000256" key="8">
    <source>
        <dbReference type="ARBA" id="ARBA00022833"/>
    </source>
</evidence>
<evidence type="ECO:0000256" key="15">
    <source>
        <dbReference type="ARBA" id="ARBA00078483"/>
    </source>
</evidence>
<evidence type="ECO:0000256" key="3">
    <source>
        <dbReference type="ARBA" id="ARBA00006991"/>
    </source>
</evidence>
<evidence type="ECO:0000256" key="16">
    <source>
        <dbReference type="ARBA" id="ARBA00082485"/>
    </source>
</evidence>
<comment type="similarity">
    <text evidence="3">Belongs to the krueppel C2H2-type zinc-finger protein family.</text>
</comment>
<keyword evidence="12" id="KW-0804">Transcription</keyword>
<evidence type="ECO:0000256" key="4">
    <source>
        <dbReference type="ARBA" id="ARBA00022499"/>
    </source>
</evidence>
<dbReference type="FunFam" id="3.30.160.60:FF:000236">
    <property type="entry name" value="zinc finger protein 143 isoform X1"/>
    <property type="match status" value="1"/>
</dbReference>
<evidence type="ECO:0000256" key="10">
    <source>
        <dbReference type="ARBA" id="ARBA00023015"/>
    </source>
</evidence>
<name>A0A673SN61_SURSU</name>
<dbReference type="InterPro" id="IPR011993">
    <property type="entry name" value="PH-like_dom_sf"/>
</dbReference>
<feature type="domain" description="C2H2-type" evidence="20">
    <location>
        <begin position="165"/>
        <end position="194"/>
    </location>
</feature>
<feature type="domain" description="C2H2-type" evidence="20">
    <location>
        <begin position="285"/>
        <end position="314"/>
    </location>
</feature>
<dbReference type="SUPFAM" id="SSF50729">
    <property type="entry name" value="PH domain-like"/>
    <property type="match status" value="1"/>
</dbReference>
<evidence type="ECO:0000256" key="1">
    <source>
        <dbReference type="ARBA" id="ARBA00003767"/>
    </source>
</evidence>
<reference evidence="21" key="2">
    <citation type="submission" date="2025-08" db="UniProtKB">
        <authorList>
            <consortium name="Ensembl"/>
        </authorList>
    </citation>
    <scope>IDENTIFICATION</scope>
</reference>
<feature type="compositionally biased region" description="Polar residues" evidence="18">
    <location>
        <begin position="1092"/>
        <end position="1111"/>
    </location>
</feature>
<dbReference type="CDD" id="cd13273">
    <property type="entry name" value="PH_SWAP-70"/>
    <property type="match status" value="1"/>
</dbReference>
<dbReference type="Proteomes" id="UP000472268">
    <property type="component" value="Chromosome 7"/>
</dbReference>
<dbReference type="GO" id="GO:0005634">
    <property type="term" value="C:nucleus"/>
    <property type="evidence" value="ECO:0007669"/>
    <property type="project" value="UniProtKB-SubCell"/>
</dbReference>
<feature type="compositionally biased region" description="Basic and acidic residues" evidence="18">
    <location>
        <begin position="835"/>
        <end position="845"/>
    </location>
</feature>
<dbReference type="FunFam" id="3.30.160.60:FF:000071">
    <property type="entry name" value="Putative zinc finger protein 143"/>
    <property type="match status" value="1"/>
</dbReference>
<feature type="domain" description="C2H2-type" evidence="20">
    <location>
        <begin position="345"/>
        <end position="373"/>
    </location>
</feature>
<evidence type="ECO:0000256" key="14">
    <source>
        <dbReference type="ARBA" id="ARBA00068186"/>
    </source>
</evidence>
<feature type="region of interest" description="Disordered" evidence="18">
    <location>
        <begin position="901"/>
        <end position="925"/>
    </location>
</feature>
<evidence type="ECO:0000256" key="7">
    <source>
        <dbReference type="ARBA" id="ARBA00022771"/>
    </source>
</evidence>
<reference evidence="21 22" key="1">
    <citation type="submission" date="2019-05" db="EMBL/GenBank/DDBJ databases">
        <title>A Chromosome-scale Meerkat (S. suricatta) Genome Assembly.</title>
        <authorList>
            <person name="Dudchenko O."/>
            <person name="Lieberman Aiden E."/>
            <person name="Tung J."/>
            <person name="Barreiro L.B."/>
            <person name="Clutton-Brock T.H."/>
        </authorList>
    </citation>
    <scope>NUCLEOTIDE SEQUENCE [LARGE SCALE GENOMIC DNA]</scope>
</reference>
<evidence type="ECO:0000256" key="2">
    <source>
        <dbReference type="ARBA" id="ARBA00004123"/>
    </source>
</evidence>
<dbReference type="AlphaFoldDB" id="A0A673SN61"/>
<sequence>MESLGLQTVTLSDGTTAYVQQAVKGEKLLEGQVIQLEDGTTAYIHQVTVQKEPLSFEDGQPVQLEDGSMAYIHHTPKEGCDPSALEAVQLEDGSTAYIHHPAAVPSDSAILAVQTEVGLEDLAAEDDEGFSADTVVALEQYASKVLHDSQAPHNGKGQQVGDRAFRCGYKGCGRLYTTAHHLKVHERAHTGDRPYRCDFPSCGKAFATGYGLKSHVRTHTGEKPYKCPEELCSKAFKTSGDLQKHVRTHTGERPFRCPFEGCGRSFTTSNIRKVHVRTHTGERPYTCPEPHCGRGFTSATNYKNHVRIHTGEKPYVCTVPGCGKRFTEYSSLYKHHVVHTHCKPYTCSTCGKTYRQTSTLAMHKRSAHGELEATEESEQALYEQQQLEAACAAEESLPPKRPRIAYLSEVKEESDDIPAQVAMVTEEDGAPQVALITQDGAQQVSLSPEDLQALGSAISMVAQQSSTTLTIPSEDDDIATSGTHTVTMVSADGTQTQPVTIITSGTVVAEDSSVASLRHQQVALLATANGTHIAVQVLSHNLYTVLHIPHDPVALEEHFRDDDDGPVSSQGYMPYLNKYILDKVEEGAFVKEHFDELCWTLTAKKNYRVDSNGNSMLSNEDAFRLWCLFNFLSEDKYPLIMVPDEVEYLLKKVLSSMSLEVGLGELEELLAQEAQAAQTSGGLSVWQFLELFNSGRCLRGVGRDTLSMAIHEVYQELIQDVLKQGYLWKRGHLRRNWTERWFQLQPSCLCYFGSEECKEKRGTIPLDAQCCVEVLPDREGKRCMFCVKTASRTYEMSASDTRQRQEWTAAIQTAIRLQAEGKTSLHKDLKQKRREQREQRERRRAAKEEELLRLQQLQEEKERKLQELELLQEAQRQAERLLQEEEERRRTQHRELQQALEGQLREAEQARASMQAEMELKKEEAARQRQRIQELEEMQQRLQEALQLEVKARRDEEAVRLAQTRLLEEEEDKLKQLLQLKEEQERYIERAQQEKQELQQEMAQQSRSLQRAQQQLEEVRQNRQRADEDVEAAQKKLRQASTNVKHWNVQMNRLMHPIEPGDKRPTTSSSFTGFQPLPLARRDSSLKRLTRWGSQGNRTPSPSSSEQQLKSLNGGEEAPISASTPQEDKLDPPPEN</sequence>
<dbReference type="GO" id="GO:0008270">
    <property type="term" value="F:zinc ion binding"/>
    <property type="evidence" value="ECO:0007669"/>
    <property type="project" value="UniProtKB-KW"/>
</dbReference>
<dbReference type="FunFam" id="3.30.160.60:FF:004334">
    <property type="match status" value="1"/>
</dbReference>
<keyword evidence="22" id="KW-1185">Reference proteome</keyword>
<dbReference type="PROSITE" id="PS50157">
    <property type="entry name" value="ZINC_FINGER_C2H2_2"/>
    <property type="match status" value="7"/>
</dbReference>
<dbReference type="Pfam" id="PF00096">
    <property type="entry name" value="zf-C2H2"/>
    <property type="match status" value="5"/>
</dbReference>
<proteinExistence type="inferred from homology"/>
<evidence type="ECO:0000259" key="19">
    <source>
        <dbReference type="PROSITE" id="PS50003"/>
    </source>
</evidence>
<protein>
    <recommendedName>
        <fullName evidence="14">Zinc finger protein 76</fullName>
    </recommendedName>
    <alternativeName>
        <fullName evidence="16">IRF4-binding protein</fullName>
    </alternativeName>
    <alternativeName>
        <fullName evidence="15">Zinc finger protein 523</fullName>
    </alternativeName>
</protein>
<dbReference type="PROSITE" id="PS00028">
    <property type="entry name" value="ZINC_FINGER_C2H2_1"/>
    <property type="match status" value="7"/>
</dbReference>
<feature type="domain" description="C2H2-type" evidence="20">
    <location>
        <begin position="255"/>
        <end position="284"/>
    </location>
</feature>
<gene>
    <name evidence="21" type="primary">ZNF76</name>
</gene>
<keyword evidence="9" id="KW-0832">Ubl conjugation</keyword>
<dbReference type="PANTHER" id="PTHR14383">
    <property type="entry name" value="SWAP-70 RECOMBINASE"/>
    <property type="match status" value="1"/>
</dbReference>
<evidence type="ECO:0000256" key="12">
    <source>
        <dbReference type="ARBA" id="ARBA00023163"/>
    </source>
</evidence>
<evidence type="ECO:0000256" key="17">
    <source>
        <dbReference type="PROSITE-ProRule" id="PRU00042"/>
    </source>
</evidence>